<accession>A0A323UX76</accession>
<dbReference type="Gene3D" id="3.10.450.530">
    <property type="entry name" value="Ribonuclease toxin, BrnT, of type II toxin-antitoxin system"/>
    <property type="match status" value="1"/>
</dbReference>
<protein>
    <submittedName>
        <fullName evidence="1">BrnT family toxin</fullName>
    </submittedName>
</protein>
<dbReference type="OrthoDB" id="9798158at2"/>
<dbReference type="Pfam" id="PF04365">
    <property type="entry name" value="BrnT_toxin"/>
    <property type="match status" value="1"/>
</dbReference>
<dbReference type="InterPro" id="IPR007460">
    <property type="entry name" value="BrnT_toxin"/>
</dbReference>
<name>A0A323UX76_9RHOO</name>
<dbReference type="AlphaFoldDB" id="A0A323UX76"/>
<comment type="caution">
    <text evidence="1">The sequence shown here is derived from an EMBL/GenBank/DDBJ whole genome shotgun (WGS) entry which is preliminary data.</text>
</comment>
<keyword evidence="2" id="KW-1185">Reference proteome</keyword>
<organism evidence="1 2">
    <name type="scientific">Parazoarcus communis SWub3 = DSM 12120</name>
    <dbReference type="NCBI Taxonomy" id="1121029"/>
    <lineage>
        <taxon>Bacteria</taxon>
        <taxon>Pseudomonadati</taxon>
        <taxon>Pseudomonadota</taxon>
        <taxon>Betaproteobacteria</taxon>
        <taxon>Rhodocyclales</taxon>
        <taxon>Zoogloeaceae</taxon>
        <taxon>Parazoarcus</taxon>
    </lineage>
</organism>
<evidence type="ECO:0000313" key="2">
    <source>
        <dbReference type="Proteomes" id="UP000248259"/>
    </source>
</evidence>
<gene>
    <name evidence="1" type="ORF">DNK49_07540</name>
</gene>
<proteinExistence type="predicted"/>
<dbReference type="Proteomes" id="UP000248259">
    <property type="component" value="Unassembled WGS sequence"/>
</dbReference>
<reference evidence="1 2" key="1">
    <citation type="submission" date="2018-06" db="EMBL/GenBank/DDBJ databases">
        <title>Azoarcus communis strain SWub3 genome.</title>
        <authorList>
            <person name="Zorraquino Salvo V."/>
            <person name="Toubiana D."/>
            <person name="Blumwald E."/>
        </authorList>
    </citation>
    <scope>NUCLEOTIDE SEQUENCE [LARGE SCALE GENOMIC DNA]</scope>
    <source>
        <strain evidence="1 2">SWub3</strain>
    </source>
</reference>
<dbReference type="InterPro" id="IPR038573">
    <property type="entry name" value="BrnT_sf"/>
</dbReference>
<evidence type="ECO:0000313" key="1">
    <source>
        <dbReference type="EMBL" id="PZA17084.1"/>
    </source>
</evidence>
<sequence>MDITYDPAKNARNIEQCGLSFDLVEAFDFETALFWMDHRKANPEERVSALGLIDGRVHALVFTETVTGIRIISFRKANKREAHRYEQETQPRDDR</sequence>
<dbReference type="EMBL" id="QKOE01000004">
    <property type="protein sequence ID" value="PZA17084.1"/>
    <property type="molecule type" value="Genomic_DNA"/>
</dbReference>
<dbReference type="RefSeq" id="WP_110523729.1">
    <property type="nucleotide sequence ID" value="NZ_QKOE01000004.1"/>
</dbReference>